<protein>
    <submittedName>
        <fullName evidence="1">Uncharacterized protein</fullName>
    </submittedName>
</protein>
<dbReference type="AlphaFoldDB" id="A0A395IA23"/>
<dbReference type="EMBL" id="KZ824268">
    <property type="protein sequence ID" value="RAL16649.1"/>
    <property type="molecule type" value="Genomic_DNA"/>
</dbReference>
<evidence type="ECO:0000313" key="1">
    <source>
        <dbReference type="EMBL" id="RAL16649.1"/>
    </source>
</evidence>
<organism evidence="1 2">
    <name type="scientific">Aspergillus homomorphus (strain CBS 101889)</name>
    <dbReference type="NCBI Taxonomy" id="1450537"/>
    <lineage>
        <taxon>Eukaryota</taxon>
        <taxon>Fungi</taxon>
        <taxon>Dikarya</taxon>
        <taxon>Ascomycota</taxon>
        <taxon>Pezizomycotina</taxon>
        <taxon>Eurotiomycetes</taxon>
        <taxon>Eurotiomycetidae</taxon>
        <taxon>Eurotiales</taxon>
        <taxon>Aspergillaceae</taxon>
        <taxon>Aspergillus</taxon>
        <taxon>Aspergillus subgen. Circumdati</taxon>
    </lineage>
</organism>
<dbReference type="VEuPathDB" id="FungiDB:BO97DRAFT_420046"/>
<dbReference type="OrthoDB" id="4138941at2759"/>
<reference evidence="1 2" key="1">
    <citation type="submission" date="2018-02" db="EMBL/GenBank/DDBJ databases">
        <title>The genomes of Aspergillus section Nigri reveals drivers in fungal speciation.</title>
        <authorList>
            <consortium name="DOE Joint Genome Institute"/>
            <person name="Vesth T.C."/>
            <person name="Nybo J."/>
            <person name="Theobald S."/>
            <person name="Brandl J."/>
            <person name="Frisvad J.C."/>
            <person name="Nielsen K.F."/>
            <person name="Lyhne E.K."/>
            <person name="Kogle M.E."/>
            <person name="Kuo A."/>
            <person name="Riley R."/>
            <person name="Clum A."/>
            <person name="Nolan M."/>
            <person name="Lipzen A."/>
            <person name="Salamov A."/>
            <person name="Henrissat B."/>
            <person name="Wiebenga A."/>
            <person name="De vries R.P."/>
            <person name="Grigoriev I.V."/>
            <person name="Mortensen U.H."/>
            <person name="Andersen M.R."/>
            <person name="Baker S.E."/>
        </authorList>
    </citation>
    <scope>NUCLEOTIDE SEQUENCE [LARGE SCALE GENOMIC DNA]</scope>
    <source>
        <strain evidence="1 2">CBS 101889</strain>
    </source>
</reference>
<name>A0A395IA23_ASPHC</name>
<gene>
    <name evidence="1" type="ORF">BO97DRAFT_420046</name>
</gene>
<dbReference type="RefSeq" id="XP_025555803.1">
    <property type="nucleotide sequence ID" value="XM_025696619.1"/>
</dbReference>
<keyword evidence="2" id="KW-1185">Reference proteome</keyword>
<dbReference type="Proteomes" id="UP000248961">
    <property type="component" value="Unassembled WGS sequence"/>
</dbReference>
<evidence type="ECO:0000313" key="2">
    <source>
        <dbReference type="Proteomes" id="UP000248961"/>
    </source>
</evidence>
<dbReference type="GeneID" id="37200908"/>
<accession>A0A395IA23</accession>
<sequence>MDEEGTWAHLFISGNRPNVPKGKELISEDNFRPFCAEDANWPLGRPADKSRPIDPLNIEVFWIRINGRRIYVGKAVGRPAPAMQLHRLSVSRRQMPVTIGDVVRDWYRSLLQDRLRRLDALHRIGITHGDVKDWHFRVPGDSYDTVLYDSFAAYTFSEKWHFWKCASRDIARDLRADLIEAGCEDSVDRALWQSLDEEEELLELIILKVYSRPDCRLLNAGIELDISFAGDDLSRT</sequence>
<proteinExistence type="predicted"/>
<dbReference type="STRING" id="1450537.A0A395IA23"/>